<dbReference type="PANTHER" id="PTHR35936">
    <property type="entry name" value="MEMBRANE-BOUND LYTIC MUREIN TRANSGLYCOSYLASE F"/>
    <property type="match status" value="1"/>
</dbReference>
<evidence type="ECO:0000256" key="4">
    <source>
        <dbReference type="ARBA" id="ARBA00022729"/>
    </source>
</evidence>
<feature type="chain" id="PRO_5033216322" evidence="8">
    <location>
        <begin position="27"/>
        <end position="400"/>
    </location>
</feature>
<evidence type="ECO:0000313" key="11">
    <source>
        <dbReference type="EMBL" id="MBB6184527.1"/>
    </source>
</evidence>
<reference evidence="10 12" key="1">
    <citation type="submission" date="2014-09" db="EMBL/GenBank/DDBJ databases">
        <title>Xanthomonadaceae 3.5X direct submission.</title>
        <authorList>
            <person name="Fang T."/>
            <person name="Wang H."/>
        </authorList>
    </citation>
    <scope>NUCLEOTIDE SEQUENCE [LARGE SCALE GENOMIC DNA]</scope>
    <source>
        <strain evidence="10 12">3.5X</strain>
    </source>
</reference>
<protein>
    <submittedName>
        <fullName evidence="11">Mono/diheme cytochrome c family protein</fullName>
    </submittedName>
</protein>
<feature type="region of interest" description="Disordered" evidence="7">
    <location>
        <begin position="259"/>
        <end position="284"/>
    </location>
</feature>
<dbReference type="AlphaFoldDB" id="A0A099D0Z9"/>
<evidence type="ECO:0000256" key="1">
    <source>
        <dbReference type="ARBA" id="ARBA00010333"/>
    </source>
</evidence>
<dbReference type="Proteomes" id="UP000560000">
    <property type="component" value="Unassembled WGS sequence"/>
</dbReference>
<dbReference type="SMART" id="SM00062">
    <property type="entry name" value="PBPb"/>
    <property type="match status" value="1"/>
</dbReference>
<dbReference type="GO" id="GO:0020037">
    <property type="term" value="F:heme binding"/>
    <property type="evidence" value="ECO:0007669"/>
    <property type="project" value="InterPro"/>
</dbReference>
<evidence type="ECO:0000256" key="7">
    <source>
        <dbReference type="SAM" id="MobiDB-lite"/>
    </source>
</evidence>
<dbReference type="Gene3D" id="1.10.760.10">
    <property type="entry name" value="Cytochrome c-like domain"/>
    <property type="match status" value="1"/>
</dbReference>
<dbReference type="EMBL" id="JACHET010000001">
    <property type="protein sequence ID" value="MBB6184527.1"/>
    <property type="molecule type" value="Genomic_DNA"/>
</dbReference>
<dbReference type="GO" id="GO:0046872">
    <property type="term" value="F:metal ion binding"/>
    <property type="evidence" value="ECO:0007669"/>
    <property type="project" value="UniProtKB-KW"/>
</dbReference>
<feature type="domain" description="Cytochrome c" evidence="9">
    <location>
        <begin position="295"/>
        <end position="373"/>
    </location>
</feature>
<dbReference type="InterPro" id="IPR009056">
    <property type="entry name" value="Cyt_c-like_dom"/>
</dbReference>
<dbReference type="InterPro" id="IPR001638">
    <property type="entry name" value="Solute-binding_3/MltF_N"/>
</dbReference>
<evidence type="ECO:0000256" key="8">
    <source>
        <dbReference type="SAM" id="SignalP"/>
    </source>
</evidence>
<dbReference type="OrthoDB" id="8215804at2"/>
<keyword evidence="3 6" id="KW-0479">Metal-binding</keyword>
<reference evidence="11 13" key="2">
    <citation type="submission" date="2020-08" db="EMBL/GenBank/DDBJ databases">
        <title>Genomic Encyclopedia of Type Strains, Phase IV (KMG-IV): sequencing the most valuable type-strain genomes for metagenomic binning, comparative biology and taxonomic classification.</title>
        <authorList>
            <person name="Goeker M."/>
        </authorList>
    </citation>
    <scope>NUCLEOTIDE SEQUENCE [LARGE SCALE GENOMIC DNA]</scope>
    <source>
        <strain evidence="11 13">DSM 107085</strain>
    </source>
</reference>
<dbReference type="GO" id="GO:0009055">
    <property type="term" value="F:electron transfer activity"/>
    <property type="evidence" value="ECO:0007669"/>
    <property type="project" value="InterPro"/>
</dbReference>
<dbReference type="EMBL" id="JROI01000005">
    <property type="protein sequence ID" value="KGI78960.1"/>
    <property type="molecule type" value="Genomic_DNA"/>
</dbReference>
<evidence type="ECO:0000256" key="2">
    <source>
        <dbReference type="ARBA" id="ARBA00022617"/>
    </source>
</evidence>
<comment type="caution">
    <text evidence="10">The sequence shown here is derived from an EMBL/GenBank/DDBJ whole genome shotgun (WGS) entry which is preliminary data.</text>
</comment>
<evidence type="ECO:0000313" key="12">
    <source>
        <dbReference type="Proteomes" id="UP000029708"/>
    </source>
</evidence>
<gene>
    <name evidence="11" type="ORF">HNQ86_001872</name>
    <name evidence="10" type="ORF">LF63_0101800</name>
</gene>
<dbReference type="PROSITE" id="PS51007">
    <property type="entry name" value="CYTC"/>
    <property type="match status" value="1"/>
</dbReference>
<dbReference type="Gene3D" id="3.40.190.10">
    <property type="entry name" value="Periplasmic binding protein-like II"/>
    <property type="match status" value="2"/>
</dbReference>
<dbReference type="SUPFAM" id="SSF46626">
    <property type="entry name" value="Cytochrome c"/>
    <property type="match status" value="1"/>
</dbReference>
<dbReference type="HOGENOM" id="CLU_660002_0_0_6"/>
<dbReference type="SUPFAM" id="SSF53850">
    <property type="entry name" value="Periplasmic binding protein-like II"/>
    <property type="match status" value="1"/>
</dbReference>
<name>A0A099D0Z9_9GAMM</name>
<dbReference type="Pfam" id="PF13442">
    <property type="entry name" value="Cytochrome_CBB3"/>
    <property type="match status" value="1"/>
</dbReference>
<evidence type="ECO:0000259" key="9">
    <source>
        <dbReference type="PROSITE" id="PS51007"/>
    </source>
</evidence>
<organism evidence="10 12">
    <name type="scientific">Oleiagrimonas soli</name>
    <dbReference type="NCBI Taxonomy" id="1543381"/>
    <lineage>
        <taxon>Bacteria</taxon>
        <taxon>Pseudomonadati</taxon>
        <taxon>Pseudomonadota</taxon>
        <taxon>Gammaproteobacteria</taxon>
        <taxon>Lysobacterales</taxon>
        <taxon>Rhodanobacteraceae</taxon>
        <taxon>Oleiagrimonas</taxon>
    </lineage>
</organism>
<evidence type="ECO:0000313" key="13">
    <source>
        <dbReference type="Proteomes" id="UP000560000"/>
    </source>
</evidence>
<evidence type="ECO:0000256" key="5">
    <source>
        <dbReference type="ARBA" id="ARBA00023004"/>
    </source>
</evidence>
<dbReference type="STRING" id="1543381.LF63_0101800"/>
<accession>A0A099D0Z9</accession>
<dbReference type="Proteomes" id="UP000029708">
    <property type="component" value="Unassembled WGS sequence"/>
</dbReference>
<dbReference type="RefSeq" id="WP_043099220.1">
    <property type="nucleotide sequence ID" value="NZ_JACHET010000001.1"/>
</dbReference>
<dbReference type="InterPro" id="IPR036909">
    <property type="entry name" value="Cyt_c-like_dom_sf"/>
</dbReference>
<keyword evidence="2 6" id="KW-0349">Heme</keyword>
<evidence type="ECO:0000313" key="10">
    <source>
        <dbReference type="EMBL" id="KGI78960.1"/>
    </source>
</evidence>
<proteinExistence type="inferred from homology"/>
<keyword evidence="12" id="KW-1185">Reference proteome</keyword>
<dbReference type="PANTHER" id="PTHR35936:SF17">
    <property type="entry name" value="ARGININE-BINDING EXTRACELLULAR PROTEIN ARTP"/>
    <property type="match status" value="1"/>
</dbReference>
<feature type="signal peptide" evidence="8">
    <location>
        <begin position="1"/>
        <end position="26"/>
    </location>
</feature>
<sequence length="400" mass="42798">MKKRHRFVLHGLIAVVLLAASAAGSAAPSGALRVCVDRSNPAQHMDRKVAAAVAAQLGQPLRVHAFDGSGDDEGFALKHFRTLLHDDCDLVMGFPMETVSADAGTPPGTQASTPYARTGFVLVTPRHGGARQLSELPAGSMVAVLYQTTPNLYFIDHPKLQADVYLGEDQAVSALLSGKVAAAMLWRPSLAARLHGAAGARFVEHPLHEAHANFDLVALYADPKVGQRFDAALKSLRHSGRLQAMLAPYAEPVPSSATADLLRPHTRPTRTCGESAKPRHAATRVAAPPALFTEAQMAEGKAKFEDHCSQCHGPNLEGRAGPALKGPLFASADADFHVRDIFTIVSQNMPATQPGSLSHEDYVQIMAFILSQNGYPSGSSKLTYEDAMKSTVPLRYHVKQ</sequence>
<comment type="similarity">
    <text evidence="1">Belongs to the bacterial solute-binding protein 3 family.</text>
</comment>
<keyword evidence="5 6" id="KW-0408">Iron</keyword>
<evidence type="ECO:0000256" key="3">
    <source>
        <dbReference type="ARBA" id="ARBA00022723"/>
    </source>
</evidence>
<evidence type="ECO:0000256" key="6">
    <source>
        <dbReference type="PROSITE-ProRule" id="PRU00433"/>
    </source>
</evidence>
<keyword evidence="4 8" id="KW-0732">Signal</keyword>